<name>N1QGW7_SPHMS</name>
<dbReference type="Proteomes" id="UP000016931">
    <property type="component" value="Unassembled WGS sequence"/>
</dbReference>
<dbReference type="AlphaFoldDB" id="N1QGW7"/>
<evidence type="ECO:0000313" key="2">
    <source>
        <dbReference type="Proteomes" id="UP000016931"/>
    </source>
</evidence>
<dbReference type="RefSeq" id="XP_016764546.1">
    <property type="nucleotide sequence ID" value="XM_016910111.1"/>
</dbReference>
<gene>
    <name evidence="1" type="ORF">SEPMUDRAFT_75599</name>
</gene>
<dbReference type="HOGENOM" id="CLU_2962378_0_0_1"/>
<protein>
    <submittedName>
        <fullName evidence="1">Uncharacterized protein</fullName>
    </submittedName>
</protein>
<organism evidence="1 2">
    <name type="scientific">Sphaerulina musiva (strain SO2202)</name>
    <name type="common">Poplar stem canker fungus</name>
    <name type="synonym">Septoria musiva</name>
    <dbReference type="NCBI Taxonomy" id="692275"/>
    <lineage>
        <taxon>Eukaryota</taxon>
        <taxon>Fungi</taxon>
        <taxon>Dikarya</taxon>
        <taxon>Ascomycota</taxon>
        <taxon>Pezizomycotina</taxon>
        <taxon>Dothideomycetes</taxon>
        <taxon>Dothideomycetidae</taxon>
        <taxon>Mycosphaerellales</taxon>
        <taxon>Mycosphaerellaceae</taxon>
        <taxon>Sphaerulina</taxon>
    </lineage>
</organism>
<dbReference type="EMBL" id="KB456260">
    <property type="protein sequence ID" value="EMF16425.1"/>
    <property type="molecule type" value="Genomic_DNA"/>
</dbReference>
<proteinExistence type="predicted"/>
<evidence type="ECO:0000313" key="1">
    <source>
        <dbReference type="EMBL" id="EMF16425.1"/>
    </source>
</evidence>
<accession>N1QGW7</accession>
<reference evidence="1 2" key="1">
    <citation type="journal article" date="2012" name="PLoS Pathog.">
        <title>Diverse lifestyles and strategies of plant pathogenesis encoded in the genomes of eighteen Dothideomycetes fungi.</title>
        <authorList>
            <person name="Ohm R.A."/>
            <person name="Feau N."/>
            <person name="Henrissat B."/>
            <person name="Schoch C.L."/>
            <person name="Horwitz B.A."/>
            <person name="Barry K.W."/>
            <person name="Condon B.J."/>
            <person name="Copeland A.C."/>
            <person name="Dhillon B."/>
            <person name="Glaser F."/>
            <person name="Hesse C.N."/>
            <person name="Kosti I."/>
            <person name="LaButti K."/>
            <person name="Lindquist E.A."/>
            <person name="Lucas S."/>
            <person name="Salamov A.A."/>
            <person name="Bradshaw R.E."/>
            <person name="Ciuffetti L."/>
            <person name="Hamelin R.C."/>
            <person name="Kema G.H.J."/>
            <person name="Lawrence C."/>
            <person name="Scott J.A."/>
            <person name="Spatafora J.W."/>
            <person name="Turgeon B.G."/>
            <person name="de Wit P.J.G.M."/>
            <person name="Zhong S."/>
            <person name="Goodwin S.B."/>
            <person name="Grigoriev I.V."/>
        </authorList>
    </citation>
    <scope>NUCLEOTIDE SEQUENCE [LARGE SCALE GENOMIC DNA]</scope>
    <source>
        <strain evidence="1 2">SO2202</strain>
    </source>
</reference>
<sequence>MKLGERDMELPARRRRASSWSKGPSIMLAHSLQTVLRGSAWTVNGERALACVFSWGFGG</sequence>
<dbReference type="GeneID" id="27907248"/>
<keyword evidence="2" id="KW-1185">Reference proteome</keyword>